<dbReference type="PIRSF" id="PIRSF035875">
    <property type="entry name" value="RNase_BN"/>
    <property type="match status" value="1"/>
</dbReference>
<keyword evidence="2" id="KW-1003">Cell membrane</keyword>
<protein>
    <submittedName>
        <fullName evidence="8">Uncharacterized protein</fullName>
    </submittedName>
</protein>
<feature type="compositionally biased region" description="Basic residues" evidence="6">
    <location>
        <begin position="292"/>
        <end position="301"/>
    </location>
</feature>
<sequence length="317" mass="35700">MTPQLRRLGQQVKRIVTTIMRHYKMANVSDSAVVLAYYILLSLFPALLVVGSLLPYLQVDTDTVLTGLEPIVPSSIYQMLKPIIHSFLNGQSGGILSIGVVVALWSSSRAVAAFQRTVNRAYGVARNQNALVNRITAFFWMVGLIIVMFLMMLVFSFSQVIIEQLTPILHLPTQLLTYVNTLKWPVTFVVTFLILMILFFFVPNARLRWRFVWPGALTSTIGWLLLSQAFSLYLKYFAHNIDSYKTIGTFIVLMFWLDFTGMILMFGAVLNAAIQELVDGPAEEQSGIPRILRYRGRRKATAQKPAAKEESGPKDGE</sequence>
<dbReference type="Pfam" id="PF03631">
    <property type="entry name" value="Virul_fac_BrkB"/>
    <property type="match status" value="1"/>
</dbReference>
<name>A0ABQ0WR54_9LACO</name>
<evidence type="ECO:0000256" key="1">
    <source>
        <dbReference type="ARBA" id="ARBA00004651"/>
    </source>
</evidence>
<gene>
    <name evidence="8" type="ORF">LSP04_15490</name>
</gene>
<dbReference type="PANTHER" id="PTHR30213">
    <property type="entry name" value="INNER MEMBRANE PROTEIN YHJD"/>
    <property type="match status" value="1"/>
</dbReference>
<dbReference type="NCBIfam" id="TIGR00765">
    <property type="entry name" value="yihY_not_rbn"/>
    <property type="match status" value="1"/>
</dbReference>
<comment type="subcellular location">
    <subcellularLocation>
        <location evidence="1">Cell membrane</location>
        <topology evidence="1">Multi-pass membrane protein</topology>
    </subcellularLocation>
</comment>
<reference evidence="8 9" key="1">
    <citation type="submission" date="2019-07" db="EMBL/GenBank/DDBJ databases">
        <title>Whole genome shotgun sequence of Lactobacillus spicheri NBRC 107155.</title>
        <authorList>
            <person name="Hosoyama A."/>
            <person name="Uohara A."/>
            <person name="Ohji S."/>
            <person name="Ichikawa N."/>
        </authorList>
    </citation>
    <scope>NUCLEOTIDE SEQUENCE [LARGE SCALE GENOMIC DNA]</scope>
    <source>
        <strain evidence="8 9">NBRC 107155</strain>
    </source>
</reference>
<evidence type="ECO:0000256" key="2">
    <source>
        <dbReference type="ARBA" id="ARBA00022475"/>
    </source>
</evidence>
<evidence type="ECO:0000256" key="5">
    <source>
        <dbReference type="ARBA" id="ARBA00023136"/>
    </source>
</evidence>
<evidence type="ECO:0000313" key="8">
    <source>
        <dbReference type="EMBL" id="GEO67130.1"/>
    </source>
</evidence>
<evidence type="ECO:0000256" key="3">
    <source>
        <dbReference type="ARBA" id="ARBA00022692"/>
    </source>
</evidence>
<feature type="region of interest" description="Disordered" evidence="6">
    <location>
        <begin position="289"/>
        <end position="317"/>
    </location>
</feature>
<keyword evidence="9" id="KW-1185">Reference proteome</keyword>
<dbReference type="EMBL" id="BJZI01000020">
    <property type="protein sequence ID" value="GEO67130.1"/>
    <property type="molecule type" value="Genomic_DNA"/>
</dbReference>
<keyword evidence="4 7" id="KW-1133">Transmembrane helix</keyword>
<keyword evidence="5 7" id="KW-0472">Membrane</keyword>
<evidence type="ECO:0000256" key="6">
    <source>
        <dbReference type="SAM" id="MobiDB-lite"/>
    </source>
</evidence>
<proteinExistence type="predicted"/>
<keyword evidence="3 7" id="KW-0812">Transmembrane</keyword>
<evidence type="ECO:0000256" key="4">
    <source>
        <dbReference type="ARBA" id="ARBA00022989"/>
    </source>
</evidence>
<dbReference type="InterPro" id="IPR017039">
    <property type="entry name" value="Virul_fac_BrkB"/>
</dbReference>
<dbReference type="Proteomes" id="UP000321691">
    <property type="component" value="Unassembled WGS sequence"/>
</dbReference>
<feature type="transmembrane region" description="Helical" evidence="7">
    <location>
        <begin position="135"/>
        <end position="162"/>
    </location>
</feature>
<feature type="transmembrane region" description="Helical" evidence="7">
    <location>
        <begin position="246"/>
        <end position="270"/>
    </location>
</feature>
<feature type="transmembrane region" description="Helical" evidence="7">
    <location>
        <begin position="34"/>
        <end position="57"/>
    </location>
</feature>
<feature type="compositionally biased region" description="Basic and acidic residues" evidence="6">
    <location>
        <begin position="306"/>
        <end position="317"/>
    </location>
</feature>
<evidence type="ECO:0000256" key="7">
    <source>
        <dbReference type="SAM" id="Phobius"/>
    </source>
</evidence>
<organism evidence="8 9">
    <name type="scientific">Levilactobacillus spicheri</name>
    <dbReference type="NCBI Taxonomy" id="216463"/>
    <lineage>
        <taxon>Bacteria</taxon>
        <taxon>Bacillati</taxon>
        <taxon>Bacillota</taxon>
        <taxon>Bacilli</taxon>
        <taxon>Lactobacillales</taxon>
        <taxon>Lactobacillaceae</taxon>
        <taxon>Levilactobacillus</taxon>
    </lineage>
</organism>
<feature type="transmembrane region" description="Helical" evidence="7">
    <location>
        <begin position="182"/>
        <end position="202"/>
    </location>
</feature>
<dbReference type="PANTHER" id="PTHR30213:SF0">
    <property type="entry name" value="UPF0761 MEMBRANE PROTEIN YIHY"/>
    <property type="match status" value="1"/>
</dbReference>
<comment type="caution">
    <text evidence="8">The sequence shown here is derived from an EMBL/GenBank/DDBJ whole genome shotgun (WGS) entry which is preliminary data.</text>
</comment>
<accession>A0ABQ0WR54</accession>
<feature type="transmembrane region" description="Helical" evidence="7">
    <location>
        <begin position="211"/>
        <end position="234"/>
    </location>
</feature>
<evidence type="ECO:0000313" key="9">
    <source>
        <dbReference type="Proteomes" id="UP000321691"/>
    </source>
</evidence>